<evidence type="ECO:0000256" key="1">
    <source>
        <dbReference type="SAM" id="MobiDB-lite"/>
    </source>
</evidence>
<feature type="compositionally biased region" description="Basic and acidic residues" evidence="1">
    <location>
        <begin position="83"/>
        <end position="93"/>
    </location>
</feature>
<gene>
    <name evidence="3" type="primary">LOC125178940</name>
</gene>
<dbReference type="Proteomes" id="UP000694843">
    <property type="component" value="Unplaced"/>
</dbReference>
<sequence length="135" mass="15246">SVDKKRARSAAVLSHRRRLRPMCVQFYGSVVPVTGLECQLSWDRLPANLSPSNTGSTSHYTVLLEIKTTHNKSSTSKSNSSSDDEHRFEERRARSNAKARSTLLPMNMNEEDMQHRVIRLDSSLGIPTRLTLHLS</sequence>
<organism evidence="2 3">
    <name type="scientific">Hyalella azteca</name>
    <name type="common">Amphipod</name>
    <dbReference type="NCBI Taxonomy" id="294128"/>
    <lineage>
        <taxon>Eukaryota</taxon>
        <taxon>Metazoa</taxon>
        <taxon>Ecdysozoa</taxon>
        <taxon>Arthropoda</taxon>
        <taxon>Crustacea</taxon>
        <taxon>Multicrustacea</taxon>
        <taxon>Malacostraca</taxon>
        <taxon>Eumalacostraca</taxon>
        <taxon>Peracarida</taxon>
        <taxon>Amphipoda</taxon>
        <taxon>Senticaudata</taxon>
        <taxon>Talitrida</taxon>
        <taxon>Talitroidea</taxon>
        <taxon>Hyalellidae</taxon>
        <taxon>Hyalella</taxon>
    </lineage>
</organism>
<dbReference type="GeneID" id="125178940"/>
<feature type="non-terminal residue" evidence="3">
    <location>
        <position position="1"/>
    </location>
</feature>
<reference evidence="3" key="1">
    <citation type="submission" date="2025-08" db="UniProtKB">
        <authorList>
            <consortium name="RefSeq"/>
        </authorList>
    </citation>
    <scope>IDENTIFICATION</scope>
    <source>
        <tissue evidence="3">Whole organism</tissue>
    </source>
</reference>
<proteinExistence type="predicted"/>
<evidence type="ECO:0000313" key="2">
    <source>
        <dbReference type="Proteomes" id="UP000694843"/>
    </source>
</evidence>
<protein>
    <submittedName>
        <fullName evidence="3">Uncharacterized protein LOC125178940</fullName>
    </submittedName>
</protein>
<dbReference type="AlphaFoldDB" id="A0A979FRN5"/>
<dbReference type="KEGG" id="hazt:125178940"/>
<feature type="region of interest" description="Disordered" evidence="1">
    <location>
        <begin position="67"/>
        <end position="103"/>
    </location>
</feature>
<keyword evidence="2" id="KW-1185">Reference proteome</keyword>
<accession>A0A979FRN5</accession>
<name>A0A979FRN5_HYAAZ</name>
<feature type="compositionally biased region" description="Low complexity" evidence="1">
    <location>
        <begin position="71"/>
        <end position="81"/>
    </location>
</feature>
<dbReference type="RefSeq" id="XP_047739799.1">
    <property type="nucleotide sequence ID" value="XM_047883843.1"/>
</dbReference>
<evidence type="ECO:0000313" key="3">
    <source>
        <dbReference type="RefSeq" id="XP_047739799.1"/>
    </source>
</evidence>